<dbReference type="SMART" id="SM01111">
    <property type="entry name" value="CVNH"/>
    <property type="match status" value="1"/>
</dbReference>
<keyword evidence="4" id="KW-1185">Reference proteome</keyword>
<dbReference type="AlphaFoldDB" id="A0A8H6XJ42"/>
<organism evidence="3 4">
    <name type="scientific">Mycena venus</name>
    <dbReference type="NCBI Taxonomy" id="2733690"/>
    <lineage>
        <taxon>Eukaryota</taxon>
        <taxon>Fungi</taxon>
        <taxon>Dikarya</taxon>
        <taxon>Basidiomycota</taxon>
        <taxon>Agaricomycotina</taxon>
        <taxon>Agaricomycetes</taxon>
        <taxon>Agaricomycetidae</taxon>
        <taxon>Agaricales</taxon>
        <taxon>Marasmiineae</taxon>
        <taxon>Mycenaceae</taxon>
        <taxon>Mycena</taxon>
    </lineage>
</organism>
<dbReference type="SUPFAM" id="SSF51322">
    <property type="entry name" value="Cyanovirin-N"/>
    <property type="match status" value="1"/>
</dbReference>
<keyword evidence="1" id="KW-0732">Signal</keyword>
<sequence length="153" mass="15428">MQFNLLSALVTVSLALVFGSVDAATVGNSTTTALASPTGARIPPRPDTGAGITCGDWQIVPNTADVTAVCADNVGNLHDTKISLGVCMANDDGALHCRVNGGAGGSCVFSSLFQSGTGVFITADCRTIAGGNVHTSNFQLNDCFSNTNGALTC</sequence>
<feature type="signal peptide" evidence="1">
    <location>
        <begin position="1"/>
        <end position="23"/>
    </location>
</feature>
<protein>
    <submittedName>
        <fullName evidence="3">CVNH domain-containing protein</fullName>
    </submittedName>
</protein>
<evidence type="ECO:0000256" key="1">
    <source>
        <dbReference type="SAM" id="SignalP"/>
    </source>
</evidence>
<gene>
    <name evidence="3" type="ORF">MVEN_01837500</name>
</gene>
<dbReference type="Pfam" id="PF08881">
    <property type="entry name" value="CVNH"/>
    <property type="match status" value="1"/>
</dbReference>
<evidence type="ECO:0000313" key="4">
    <source>
        <dbReference type="Proteomes" id="UP000620124"/>
    </source>
</evidence>
<dbReference type="InterPro" id="IPR011058">
    <property type="entry name" value="Cyanovirin-N"/>
</dbReference>
<evidence type="ECO:0000313" key="3">
    <source>
        <dbReference type="EMBL" id="KAF7342480.1"/>
    </source>
</evidence>
<dbReference type="InterPro" id="IPR036673">
    <property type="entry name" value="Cyanovirin-N_sf"/>
</dbReference>
<name>A0A8H6XJ42_9AGAR</name>
<comment type="caution">
    <text evidence="3">The sequence shown here is derived from an EMBL/GenBank/DDBJ whole genome shotgun (WGS) entry which is preliminary data.</text>
</comment>
<dbReference type="OrthoDB" id="3048326at2759"/>
<evidence type="ECO:0000259" key="2">
    <source>
        <dbReference type="SMART" id="SM01111"/>
    </source>
</evidence>
<accession>A0A8H6XJ42</accession>
<dbReference type="Gene3D" id="2.30.60.10">
    <property type="entry name" value="Cyanovirin-N"/>
    <property type="match status" value="1"/>
</dbReference>
<dbReference type="Proteomes" id="UP000620124">
    <property type="component" value="Unassembled WGS sequence"/>
</dbReference>
<feature type="domain" description="Cyanovirin-N" evidence="2">
    <location>
        <begin position="53"/>
        <end position="153"/>
    </location>
</feature>
<feature type="chain" id="PRO_5034789394" evidence="1">
    <location>
        <begin position="24"/>
        <end position="153"/>
    </location>
</feature>
<reference evidence="3" key="1">
    <citation type="submission" date="2020-05" db="EMBL/GenBank/DDBJ databases">
        <title>Mycena genomes resolve the evolution of fungal bioluminescence.</title>
        <authorList>
            <person name="Tsai I.J."/>
        </authorList>
    </citation>
    <scope>NUCLEOTIDE SEQUENCE</scope>
    <source>
        <strain evidence="3">CCC161011</strain>
    </source>
</reference>
<proteinExistence type="predicted"/>
<dbReference type="EMBL" id="JACAZI010000017">
    <property type="protein sequence ID" value="KAF7342480.1"/>
    <property type="molecule type" value="Genomic_DNA"/>
</dbReference>